<dbReference type="InterPro" id="IPR008967">
    <property type="entry name" value="p53-like_TF_DNA-bd_sf"/>
</dbReference>
<dbReference type="SUPFAM" id="SSF55550">
    <property type="entry name" value="SH2 domain"/>
    <property type="match status" value="1"/>
</dbReference>
<evidence type="ECO:0000256" key="2">
    <source>
        <dbReference type="ARBA" id="ARBA00022999"/>
    </source>
</evidence>
<dbReference type="AlphaFoldDB" id="A0ABD6ERV1"/>
<keyword evidence="2 3" id="KW-0727">SH2 domain</keyword>
<sequence length="217" mass="24815">MKEIVVSRKSSTSLNNRTTLSSDISAVSWNDLAQVLRNKFALFTGAHRAISDADLTYMAEKLIVPSSVDNKPITFNRFAKQNMRDDVNFSFWEWLFAIMQLIKQKLLKFWDEGWLIGFVSKQDASAKMVNAPHPTFLLRFSDTQTGAVSIGFVCEDGDEKIPFHLSPFSIKDLDQLSLAQRIASCPQLKEIRYEKSWSVGTAAKYYFFLVQTNFYLN</sequence>
<accession>A0ABD6ERV1</accession>
<protein>
    <recommendedName>
        <fullName evidence="4">SH2 domain-containing protein</fullName>
    </recommendedName>
</protein>
<evidence type="ECO:0000313" key="5">
    <source>
        <dbReference type="EMBL" id="MFH4980014.1"/>
    </source>
</evidence>
<dbReference type="Gene3D" id="3.30.505.10">
    <property type="entry name" value="SH2 domain"/>
    <property type="match status" value="1"/>
</dbReference>
<dbReference type="Pfam" id="PF00017">
    <property type="entry name" value="SH2"/>
    <property type="match status" value="1"/>
</dbReference>
<reference evidence="5 6" key="1">
    <citation type="submission" date="2024-08" db="EMBL/GenBank/DDBJ databases">
        <title>Gnathostoma spinigerum genome.</title>
        <authorList>
            <person name="Gonzalez-Bertolin B."/>
            <person name="Monzon S."/>
            <person name="Zaballos A."/>
            <person name="Jimenez P."/>
            <person name="Dekumyoy P."/>
            <person name="Varona S."/>
            <person name="Cuesta I."/>
            <person name="Sumanam S."/>
            <person name="Adisakwattana P."/>
            <person name="Gasser R.B."/>
            <person name="Hernandez-Gonzalez A."/>
            <person name="Young N.D."/>
            <person name="Perteguer M.J."/>
        </authorList>
    </citation>
    <scope>NUCLEOTIDE SEQUENCE [LARGE SCALE GENOMIC DNA]</scope>
    <source>
        <strain evidence="5">AL3</strain>
        <tissue evidence="5">Liver</tissue>
    </source>
</reference>
<comment type="caution">
    <text evidence="5">The sequence shown here is derived from an EMBL/GenBank/DDBJ whole genome shotgun (WGS) entry which is preliminary data.</text>
</comment>
<dbReference type="PANTHER" id="PTHR11801">
    <property type="entry name" value="SIGNAL TRANSDUCER AND ACTIVATOR OF TRANSCRIPTION"/>
    <property type="match status" value="1"/>
</dbReference>
<dbReference type="InterPro" id="IPR001217">
    <property type="entry name" value="STAT"/>
</dbReference>
<evidence type="ECO:0000256" key="1">
    <source>
        <dbReference type="ARBA" id="ARBA00005586"/>
    </source>
</evidence>
<dbReference type="Pfam" id="PF21354">
    <property type="entry name" value="STAT_linker"/>
    <property type="match status" value="1"/>
</dbReference>
<name>A0ABD6ERV1_9BILA</name>
<evidence type="ECO:0000256" key="3">
    <source>
        <dbReference type="PROSITE-ProRule" id="PRU00191"/>
    </source>
</evidence>
<dbReference type="InterPro" id="IPR036860">
    <property type="entry name" value="SH2_dom_sf"/>
</dbReference>
<dbReference type="SUPFAM" id="SSF49417">
    <property type="entry name" value="p53-like transcription factors"/>
    <property type="match status" value="1"/>
</dbReference>
<dbReference type="InterPro" id="IPR000980">
    <property type="entry name" value="SH2"/>
</dbReference>
<proteinExistence type="inferred from homology"/>
<evidence type="ECO:0000313" key="6">
    <source>
        <dbReference type="Proteomes" id="UP001608902"/>
    </source>
</evidence>
<gene>
    <name evidence="5" type="ORF">AB6A40_006723</name>
</gene>
<dbReference type="Proteomes" id="UP001608902">
    <property type="component" value="Unassembled WGS sequence"/>
</dbReference>
<keyword evidence="6" id="KW-1185">Reference proteome</keyword>
<dbReference type="InterPro" id="IPR048988">
    <property type="entry name" value="STAT_linker"/>
</dbReference>
<dbReference type="Gene3D" id="1.10.238.10">
    <property type="entry name" value="EF-hand"/>
    <property type="match status" value="1"/>
</dbReference>
<evidence type="ECO:0000259" key="4">
    <source>
        <dbReference type="PROSITE" id="PS50001"/>
    </source>
</evidence>
<dbReference type="PROSITE" id="PS50001">
    <property type="entry name" value="SH2"/>
    <property type="match status" value="1"/>
</dbReference>
<comment type="similarity">
    <text evidence="1">Belongs to the transcription factor STAT family.</text>
</comment>
<dbReference type="CDD" id="cd09919">
    <property type="entry name" value="SH2_STAT_family"/>
    <property type="match status" value="1"/>
</dbReference>
<dbReference type="EMBL" id="JBGFUD010004932">
    <property type="protein sequence ID" value="MFH4980014.1"/>
    <property type="molecule type" value="Genomic_DNA"/>
</dbReference>
<organism evidence="5 6">
    <name type="scientific">Gnathostoma spinigerum</name>
    <dbReference type="NCBI Taxonomy" id="75299"/>
    <lineage>
        <taxon>Eukaryota</taxon>
        <taxon>Metazoa</taxon>
        <taxon>Ecdysozoa</taxon>
        <taxon>Nematoda</taxon>
        <taxon>Chromadorea</taxon>
        <taxon>Rhabditida</taxon>
        <taxon>Spirurina</taxon>
        <taxon>Gnathostomatomorpha</taxon>
        <taxon>Gnathostomatoidea</taxon>
        <taxon>Gnathostomatidae</taxon>
        <taxon>Gnathostoma</taxon>
    </lineage>
</organism>
<feature type="domain" description="SH2" evidence="4">
    <location>
        <begin position="114"/>
        <end position="217"/>
    </location>
</feature>